<dbReference type="InterPro" id="IPR036322">
    <property type="entry name" value="WD40_repeat_dom_sf"/>
</dbReference>
<dbReference type="PROSITE" id="PS50082">
    <property type="entry name" value="WD_REPEATS_2"/>
    <property type="match status" value="1"/>
</dbReference>
<gene>
    <name evidence="4" type="ORF">KASA_0I01507G</name>
</gene>
<protein>
    <submittedName>
        <fullName evidence="4">Similar to Saccharomyces cerevisiae YPL139C UME1 Negative regulator of meiosis</fullName>
    </submittedName>
</protein>
<proteinExistence type="predicted"/>
<dbReference type="STRING" id="1789683.A0A1X7R900"/>
<feature type="repeat" description="WD" evidence="3">
    <location>
        <begin position="297"/>
        <end position="320"/>
    </location>
</feature>
<keyword evidence="2" id="KW-0677">Repeat</keyword>
<evidence type="ECO:0000256" key="2">
    <source>
        <dbReference type="ARBA" id="ARBA00022737"/>
    </source>
</evidence>
<dbReference type="SMART" id="SM00320">
    <property type="entry name" value="WD40"/>
    <property type="match status" value="2"/>
</dbReference>
<dbReference type="Proteomes" id="UP000196158">
    <property type="component" value="Unassembled WGS sequence"/>
</dbReference>
<dbReference type="InterPro" id="IPR050459">
    <property type="entry name" value="WD_repeat_RBAP46/RBAP48/MSI1"/>
</dbReference>
<evidence type="ECO:0000313" key="5">
    <source>
        <dbReference type="Proteomes" id="UP000196158"/>
    </source>
</evidence>
<dbReference type="InterPro" id="IPR015943">
    <property type="entry name" value="WD40/YVTN_repeat-like_dom_sf"/>
</dbReference>
<name>A0A1X7R900_9SACH</name>
<sequence length="459" mass="51007">MTEVALENGNMDTHAEEARLNKISNEEFKIWKKAVPTFYQHISTFKPCLQKHVTNQSKLQKTVTFTDKMFPDMTKGTLTTSVLLALGSDIYEIDVILPIGAHLTSEESSCDVKPQYEAFLKTFEQTKFEPKWKVENNDTVAKLYYLNTSGVKFIAVTTNGSILWFRDEITTAITSCVAEPQESGTKVDVRSDISSDLSTIAVITTITKDDIASSTIKIVDNVVKVGDVKRTIYVKDNFHCGSFKFVNGKDSVVLCDNHCTFKLWDLNNADDTPSFVFTDNTEGKLTVIGTSKIVSTLFATGSDNGTIKLWDLRSLSHNKTFEVGKDTDAVKEIALLSHFDDDAVSDIIFSSTSACKFVTVGRSGNVYHWDMEYLFSKEQNDEKDSKNSDEESIASSALQAECLSFYHTGGFRRLRTDGAKRNTVACDSVIDDLVCTVDADDLLTVYIPFTARVASDSTD</sequence>
<dbReference type="SUPFAM" id="SSF50978">
    <property type="entry name" value="WD40 repeat-like"/>
    <property type="match status" value="1"/>
</dbReference>
<keyword evidence="5" id="KW-1185">Reference proteome</keyword>
<evidence type="ECO:0000256" key="1">
    <source>
        <dbReference type="ARBA" id="ARBA00022574"/>
    </source>
</evidence>
<dbReference type="PANTHER" id="PTHR22850">
    <property type="entry name" value="WD40 REPEAT FAMILY"/>
    <property type="match status" value="1"/>
</dbReference>
<dbReference type="EMBL" id="FXLY01000010">
    <property type="protein sequence ID" value="SMN22137.1"/>
    <property type="molecule type" value="Genomic_DNA"/>
</dbReference>
<dbReference type="AlphaFoldDB" id="A0A1X7R900"/>
<dbReference type="InterPro" id="IPR001680">
    <property type="entry name" value="WD40_rpt"/>
</dbReference>
<dbReference type="Gene3D" id="2.130.10.10">
    <property type="entry name" value="YVTN repeat-like/Quinoprotein amine dehydrogenase"/>
    <property type="match status" value="1"/>
</dbReference>
<organism evidence="4 5">
    <name type="scientific">Maudiozyma saulgeensis</name>
    <dbReference type="NCBI Taxonomy" id="1789683"/>
    <lineage>
        <taxon>Eukaryota</taxon>
        <taxon>Fungi</taxon>
        <taxon>Dikarya</taxon>
        <taxon>Ascomycota</taxon>
        <taxon>Saccharomycotina</taxon>
        <taxon>Saccharomycetes</taxon>
        <taxon>Saccharomycetales</taxon>
        <taxon>Saccharomycetaceae</taxon>
        <taxon>Maudiozyma</taxon>
    </lineage>
</organism>
<keyword evidence="1 3" id="KW-0853">WD repeat</keyword>
<dbReference type="OrthoDB" id="427795at2759"/>
<reference evidence="4 5" key="1">
    <citation type="submission" date="2017-04" db="EMBL/GenBank/DDBJ databases">
        <authorList>
            <person name="Afonso C.L."/>
            <person name="Miller P.J."/>
            <person name="Scott M.A."/>
            <person name="Spackman E."/>
            <person name="Goraichik I."/>
            <person name="Dimitrov K.M."/>
            <person name="Suarez D.L."/>
            <person name="Swayne D.E."/>
        </authorList>
    </citation>
    <scope>NUCLEOTIDE SEQUENCE [LARGE SCALE GENOMIC DNA]</scope>
</reference>
<accession>A0A1X7R900</accession>
<evidence type="ECO:0000313" key="4">
    <source>
        <dbReference type="EMBL" id="SMN22137.1"/>
    </source>
</evidence>
<evidence type="ECO:0000256" key="3">
    <source>
        <dbReference type="PROSITE-ProRule" id="PRU00221"/>
    </source>
</evidence>